<protein>
    <submittedName>
        <fullName evidence="2">Uncharacterized protein</fullName>
    </submittedName>
</protein>
<organism evidence="1 2">
    <name type="scientific">Rhabditophanes sp. KR3021</name>
    <dbReference type="NCBI Taxonomy" id="114890"/>
    <lineage>
        <taxon>Eukaryota</taxon>
        <taxon>Metazoa</taxon>
        <taxon>Ecdysozoa</taxon>
        <taxon>Nematoda</taxon>
        <taxon>Chromadorea</taxon>
        <taxon>Rhabditida</taxon>
        <taxon>Tylenchina</taxon>
        <taxon>Panagrolaimomorpha</taxon>
        <taxon>Strongyloidoidea</taxon>
        <taxon>Alloionematidae</taxon>
        <taxon>Rhabditophanes</taxon>
    </lineage>
</organism>
<accession>A0AC35U299</accession>
<proteinExistence type="predicted"/>
<dbReference type="Proteomes" id="UP000095286">
    <property type="component" value="Unplaced"/>
</dbReference>
<sequence length="279" mass="31509">MAKGGNPDFCTGGTAQANCPKCRTQTVFRAIDSTLDHDRRNYFMNPKRVLEDATRKIGVIINFQDKHRKSQSKFMSQKIDHITKVARTHEETVKRSSEVAKASASEIEKYKKKAESSTAIAQKFRDQFIDLNKKYAELRTSISLTQRTITKTSPPIKKMGTGVKRHTAQKNNFATKSKQPHFTTPMLLGYSSAVTPKSSNQQYGNPFANTSAISSVGGNTKLNQLFDISAERTVLKAKGEPHATSTPFSDREYQQENQYKFFDEDTPRPRNHFGNNNLY</sequence>
<evidence type="ECO:0000313" key="2">
    <source>
        <dbReference type="WBParaSite" id="RSKR_0000683700.1"/>
    </source>
</evidence>
<name>A0AC35U299_9BILA</name>
<dbReference type="WBParaSite" id="RSKR_0000683700.1">
    <property type="protein sequence ID" value="RSKR_0000683700.1"/>
    <property type="gene ID" value="RSKR_0000683700"/>
</dbReference>
<reference evidence="2" key="1">
    <citation type="submission" date="2016-11" db="UniProtKB">
        <authorList>
            <consortium name="WormBaseParasite"/>
        </authorList>
    </citation>
    <scope>IDENTIFICATION</scope>
    <source>
        <strain evidence="2">KR3021</strain>
    </source>
</reference>
<evidence type="ECO:0000313" key="1">
    <source>
        <dbReference type="Proteomes" id="UP000095286"/>
    </source>
</evidence>